<reference evidence="2 3" key="1">
    <citation type="submission" date="2021-02" db="EMBL/GenBank/DDBJ databases">
        <authorList>
            <person name="Vanwijnsberghe S."/>
        </authorList>
    </citation>
    <scope>NUCLEOTIDE SEQUENCE [LARGE SCALE GENOMIC DNA]</scope>
    <source>
        <strain evidence="2 3">R-69658</strain>
    </source>
</reference>
<dbReference type="Proteomes" id="UP000674425">
    <property type="component" value="Unassembled WGS sequence"/>
</dbReference>
<proteinExistence type="predicted"/>
<dbReference type="EMBL" id="CAJNAU010000032">
    <property type="protein sequence ID" value="CAE6769201.1"/>
    <property type="molecule type" value="Genomic_DNA"/>
</dbReference>
<keyword evidence="3" id="KW-1185">Reference proteome</keyword>
<accession>A0ABM8RSC0</accession>
<dbReference type="Gene3D" id="3.30.420.10">
    <property type="entry name" value="Ribonuclease H-like superfamily/Ribonuclease H"/>
    <property type="match status" value="1"/>
</dbReference>
<dbReference type="InterPro" id="IPR012337">
    <property type="entry name" value="RNaseH-like_sf"/>
</dbReference>
<dbReference type="SUPFAM" id="SSF53098">
    <property type="entry name" value="Ribonuclease H-like"/>
    <property type="match status" value="1"/>
</dbReference>
<evidence type="ECO:0000259" key="1">
    <source>
        <dbReference type="Pfam" id="PF13358"/>
    </source>
</evidence>
<comment type="caution">
    <text evidence="2">The sequence shown here is derived from an EMBL/GenBank/DDBJ whole genome shotgun (WGS) entry which is preliminary data.</text>
</comment>
<dbReference type="InterPro" id="IPR036397">
    <property type="entry name" value="RNaseH_sf"/>
</dbReference>
<organism evidence="2 3">
    <name type="scientific">Paraburkholderia aspalathi</name>
    <dbReference type="NCBI Taxonomy" id="1324617"/>
    <lineage>
        <taxon>Bacteria</taxon>
        <taxon>Pseudomonadati</taxon>
        <taxon>Pseudomonadota</taxon>
        <taxon>Betaproteobacteria</taxon>
        <taxon>Burkholderiales</taxon>
        <taxon>Burkholderiaceae</taxon>
        <taxon>Paraburkholderia</taxon>
    </lineage>
</organism>
<dbReference type="NCBIfam" id="NF033545">
    <property type="entry name" value="transpos_IS630"/>
    <property type="match status" value="1"/>
</dbReference>
<evidence type="ECO:0000313" key="3">
    <source>
        <dbReference type="Proteomes" id="UP000674425"/>
    </source>
</evidence>
<dbReference type="InterPro" id="IPR047655">
    <property type="entry name" value="Transpos_IS630-like"/>
</dbReference>
<evidence type="ECO:0000313" key="2">
    <source>
        <dbReference type="EMBL" id="CAE6769201.1"/>
    </source>
</evidence>
<protein>
    <submittedName>
        <fullName evidence="2">IS630 family transposase ISCARN21</fullName>
    </submittedName>
</protein>
<dbReference type="Pfam" id="PF13358">
    <property type="entry name" value="DDE_3"/>
    <property type="match status" value="1"/>
</dbReference>
<feature type="domain" description="Tc1-like transposase DDE" evidence="1">
    <location>
        <begin position="54"/>
        <end position="173"/>
    </location>
</feature>
<gene>
    <name evidence="2" type="ORF">R69658_03540</name>
</gene>
<name>A0ABM8RSC0_9BURK</name>
<dbReference type="InterPro" id="IPR038717">
    <property type="entry name" value="Tc1-like_DDE_dom"/>
</dbReference>
<sequence length="200" mass="22913">MVYRDVELYRADAVHDARPVPIYTVSVDEKPGVQALSTTAPDLPPVPGKHASVGREHEYVRHGTLSILAALDLHTGEVIANVEERHRSREFIGLLQRLHEHYPADALIRVVLDNHSAHISKETMAWLAAHPGRFEYVHTPKHGSWLNLVESAFSKMARTFLRHIRVASRDELRQRILQGIDEMNAHPVRFQWKKFDFPMV</sequence>